<dbReference type="PANTHER" id="PTHR47017">
    <property type="entry name" value="ACYL-COA"/>
    <property type="match status" value="1"/>
</dbReference>
<protein>
    <recommendedName>
        <fullName evidence="3">Acyl-CoA N-acyltransferase</fullName>
    </recommendedName>
</protein>
<accession>A0AAP0QSL6</accession>
<gene>
    <name evidence="1" type="ORF">WN944_005841</name>
</gene>
<dbReference type="EMBL" id="JBCGBO010000003">
    <property type="protein sequence ID" value="KAK9213856.1"/>
    <property type="molecule type" value="Genomic_DNA"/>
</dbReference>
<name>A0AAP0QSL6_9ROSI</name>
<dbReference type="Gene3D" id="3.40.630.30">
    <property type="match status" value="1"/>
</dbReference>
<comment type="caution">
    <text evidence="1">The sequence shown here is derived from an EMBL/GenBank/DDBJ whole genome shotgun (WGS) entry which is preliminary data.</text>
</comment>
<keyword evidence="2" id="KW-1185">Reference proteome</keyword>
<reference evidence="1 2" key="1">
    <citation type="submission" date="2024-05" db="EMBL/GenBank/DDBJ databases">
        <title>Haplotype-resolved chromosome-level genome assembly of Huyou (Citrus changshanensis).</title>
        <authorList>
            <person name="Miao C."/>
            <person name="Chen W."/>
            <person name="Wu Y."/>
            <person name="Wang L."/>
            <person name="Zhao S."/>
            <person name="Grierson D."/>
            <person name="Xu C."/>
            <person name="Chen K."/>
        </authorList>
    </citation>
    <scope>NUCLEOTIDE SEQUENCE [LARGE SCALE GENOMIC DNA]</scope>
    <source>
        <strain evidence="1">01-14</strain>
        <tissue evidence="1">Leaf</tissue>
    </source>
</reference>
<dbReference type="InterPro" id="IPR016181">
    <property type="entry name" value="Acyl_CoA_acyltransferase"/>
</dbReference>
<dbReference type="SUPFAM" id="SSF55729">
    <property type="entry name" value="Acyl-CoA N-acyltransferases (Nat)"/>
    <property type="match status" value="1"/>
</dbReference>
<evidence type="ECO:0000313" key="1">
    <source>
        <dbReference type="EMBL" id="KAK9213856.1"/>
    </source>
</evidence>
<dbReference type="InterPro" id="IPR007434">
    <property type="entry name" value="FemAB-like"/>
</dbReference>
<organism evidence="1 2">
    <name type="scientific">Citrus x changshan-huyou</name>
    <dbReference type="NCBI Taxonomy" id="2935761"/>
    <lineage>
        <taxon>Eukaryota</taxon>
        <taxon>Viridiplantae</taxon>
        <taxon>Streptophyta</taxon>
        <taxon>Embryophyta</taxon>
        <taxon>Tracheophyta</taxon>
        <taxon>Spermatophyta</taxon>
        <taxon>Magnoliopsida</taxon>
        <taxon>eudicotyledons</taxon>
        <taxon>Gunneridae</taxon>
        <taxon>Pentapetalae</taxon>
        <taxon>rosids</taxon>
        <taxon>malvids</taxon>
        <taxon>Sapindales</taxon>
        <taxon>Rutaceae</taxon>
        <taxon>Aurantioideae</taxon>
        <taxon>Citrus</taxon>
    </lineage>
</organism>
<dbReference type="Proteomes" id="UP001428341">
    <property type="component" value="Unassembled WGS sequence"/>
</dbReference>
<evidence type="ECO:0000313" key="2">
    <source>
        <dbReference type="Proteomes" id="UP001428341"/>
    </source>
</evidence>
<dbReference type="Pfam" id="PF04339">
    <property type="entry name" value="FemAB_like"/>
    <property type="match status" value="1"/>
</dbReference>
<proteinExistence type="predicted"/>
<evidence type="ECO:0008006" key="3">
    <source>
        <dbReference type="Google" id="ProtNLM"/>
    </source>
</evidence>
<sequence length="567" mass="64726">MVVGKIRTREENNMGWFWANYAPCRCSFESIELGNGERKEWNKVATWKIYNLLFSNFDGFNVSSVSSSETRTQLRKNSMAAVAVVVSSYCKPSPFSRRFSPKLGRSPCRHSFGRQVQSSRICALFWGTKKSVQQQVLDSSLGDFTLTGSGSEGVAENDGGPKKICLSVISSISEVSANDWDTCALDATGPEKFNPFLTHGFLSSLEETGCAVKCYSSLQYDQSKHPEDSTFILVLSVNCFQETGWTPCHIVVKDECENVLGVVPLYLKSHSYGEFVFDHSWADAYYGYGERYYPKFQCCVPFTPVTGPRILLRNTSIKDQVIDVIISAMKDLTAKSRVSSLHITFPSENEWHKLGEKGFLQRIGMQYHWRNRNYKNFDEFLMDMKQNKRKNIRQERKKISAQNLTMKRLRGHEIKAKHWDSFYRFYKNTTDNKWGSPYLTRDFFHDMGSKMKDQVLLVVAEDGDELVAGALNLIGGDSLFGRLWGCHPRAYYPSLHFEACYYQAIEAAIELSLSAVEAGAQGEHKIQRGYLPVTTYSCHYLLHEDFRKPIENFLVRESTQVPQNIPF</sequence>
<dbReference type="AlphaFoldDB" id="A0AAP0QSL6"/>
<dbReference type="PANTHER" id="PTHR47017:SF1">
    <property type="entry name" value="ACYL-COA"/>
    <property type="match status" value="1"/>
</dbReference>